<dbReference type="Gene3D" id="3.30.390.50">
    <property type="entry name" value="CO dehydrogenase flavoprotein, C-terminal domain"/>
    <property type="match status" value="1"/>
</dbReference>
<proteinExistence type="predicted"/>
<dbReference type="SMART" id="SM01092">
    <property type="entry name" value="CO_deh_flav_C"/>
    <property type="match status" value="1"/>
</dbReference>
<evidence type="ECO:0000313" key="3">
    <source>
        <dbReference type="Proteomes" id="UP000823883"/>
    </source>
</evidence>
<dbReference type="InterPro" id="IPR005107">
    <property type="entry name" value="CO_DH_flav_C"/>
</dbReference>
<accession>A0A9D2PB50</accession>
<feature type="non-terminal residue" evidence="2">
    <location>
        <position position="1"/>
    </location>
</feature>
<dbReference type="SUPFAM" id="SSF55447">
    <property type="entry name" value="CO dehydrogenase flavoprotein C-terminal domain-like"/>
    <property type="match status" value="1"/>
</dbReference>
<reference evidence="2" key="2">
    <citation type="submission" date="2021-04" db="EMBL/GenBank/DDBJ databases">
        <authorList>
            <person name="Gilroy R."/>
        </authorList>
    </citation>
    <scope>NUCLEOTIDE SEQUENCE</scope>
    <source>
        <strain evidence="2">CHK183-5548</strain>
    </source>
</reference>
<sequence>MGIQFRLNCELGKDVQAEDLEKEFDDVFYATGAWKRPVLGFDGEEFTEFGLQFLIEVNQWMNKKERKHVLVVGGGNVAMDVAITAKRLGAQSVTMACLESEPEMPASREEIARAREEGIVIMPSYGVSRALYEGDRVTGMELMRCTSVRDGEGHFNPSYNPDEKTVVSADAILMAAGQKVDLSFLGEKSGLAMERGLIQVDQETQATNKSHIYAGGDATTGPATVIQAVRSGRNAAEAINKKYGVTLPKHQEERFLHFDKDGVTEKHAVHDRELSADQRALDKEDSFTLDAAEAVKEAGRCMNCGCYSVNASDISPVLILLDGDIITTKKTIKARDFFTAHLRATDMLDQDELVTAVRFKAPEGMISYYDKFRVREAVDFAIVSLAYCAKVEDGVIRSVKTVLGGVAPVPMTREKMDSFLTGKKPDEKLAEEAAEMAVEGTQAMSHNAYKIQEVRALVKRMVMSLAEAR</sequence>
<dbReference type="InterPro" id="IPR036188">
    <property type="entry name" value="FAD/NAD-bd_sf"/>
</dbReference>
<dbReference type="GO" id="GO:0016491">
    <property type="term" value="F:oxidoreductase activity"/>
    <property type="evidence" value="ECO:0007669"/>
    <property type="project" value="InterPro"/>
</dbReference>
<evidence type="ECO:0000313" key="2">
    <source>
        <dbReference type="EMBL" id="HJC47455.1"/>
    </source>
</evidence>
<dbReference type="EMBL" id="DWWL01000035">
    <property type="protein sequence ID" value="HJC47455.1"/>
    <property type="molecule type" value="Genomic_DNA"/>
</dbReference>
<evidence type="ECO:0000259" key="1">
    <source>
        <dbReference type="SMART" id="SM01092"/>
    </source>
</evidence>
<dbReference type="InterPro" id="IPR023753">
    <property type="entry name" value="FAD/NAD-binding_dom"/>
</dbReference>
<dbReference type="SUPFAM" id="SSF51971">
    <property type="entry name" value="Nucleotide-binding domain"/>
    <property type="match status" value="1"/>
</dbReference>
<dbReference type="Proteomes" id="UP000823883">
    <property type="component" value="Unassembled WGS sequence"/>
</dbReference>
<dbReference type="Pfam" id="PF07992">
    <property type="entry name" value="Pyr_redox_2"/>
    <property type="match status" value="1"/>
</dbReference>
<gene>
    <name evidence="2" type="ORF">IAA04_05330</name>
</gene>
<dbReference type="Pfam" id="PF03450">
    <property type="entry name" value="CO_deh_flav_C"/>
    <property type="match status" value="1"/>
</dbReference>
<feature type="domain" description="CO dehydrogenase flavoprotein C-terminal" evidence="1">
    <location>
        <begin position="367"/>
        <end position="465"/>
    </location>
</feature>
<reference evidence="2" key="1">
    <citation type="journal article" date="2021" name="PeerJ">
        <title>Extensive microbial diversity within the chicken gut microbiome revealed by metagenomics and culture.</title>
        <authorList>
            <person name="Gilroy R."/>
            <person name="Ravi A."/>
            <person name="Getino M."/>
            <person name="Pursley I."/>
            <person name="Horton D.L."/>
            <person name="Alikhan N.F."/>
            <person name="Baker D."/>
            <person name="Gharbi K."/>
            <person name="Hall N."/>
            <person name="Watson M."/>
            <person name="Adriaenssens E.M."/>
            <person name="Foster-Nyarko E."/>
            <person name="Jarju S."/>
            <person name="Secka A."/>
            <person name="Antonio M."/>
            <person name="Oren A."/>
            <person name="Chaudhuri R.R."/>
            <person name="La Ragione R."/>
            <person name="Hildebrand F."/>
            <person name="Pallen M.J."/>
        </authorList>
    </citation>
    <scope>NUCLEOTIDE SEQUENCE</scope>
    <source>
        <strain evidence="2">CHK183-5548</strain>
    </source>
</reference>
<organism evidence="2 3">
    <name type="scientific">Candidatus Lachnoclostridium pullistercoris</name>
    <dbReference type="NCBI Taxonomy" id="2838632"/>
    <lineage>
        <taxon>Bacteria</taxon>
        <taxon>Bacillati</taxon>
        <taxon>Bacillota</taxon>
        <taxon>Clostridia</taxon>
        <taxon>Lachnospirales</taxon>
        <taxon>Lachnospiraceae</taxon>
    </lineage>
</organism>
<name>A0A9D2PB50_9FIRM</name>
<dbReference type="PRINTS" id="PR00368">
    <property type="entry name" value="FADPNR"/>
</dbReference>
<dbReference type="Gene3D" id="3.50.50.60">
    <property type="entry name" value="FAD/NAD(P)-binding domain"/>
    <property type="match status" value="2"/>
</dbReference>
<dbReference type="PANTHER" id="PTHR42783:SF3">
    <property type="entry name" value="GLUTAMATE SYNTHASE [NADPH] SMALL CHAIN-RELATED"/>
    <property type="match status" value="1"/>
</dbReference>
<dbReference type="InterPro" id="IPR036683">
    <property type="entry name" value="CO_DH_flav_C_dom_sf"/>
</dbReference>
<protein>
    <submittedName>
        <fullName evidence="2">FAD-dependent oxidoreductase</fullName>
    </submittedName>
</protein>
<dbReference type="PANTHER" id="PTHR42783">
    <property type="entry name" value="GLUTAMATE SYNTHASE [NADPH] SMALL CHAIN"/>
    <property type="match status" value="1"/>
</dbReference>
<dbReference type="AlphaFoldDB" id="A0A9D2PB50"/>
<comment type="caution">
    <text evidence="2">The sequence shown here is derived from an EMBL/GenBank/DDBJ whole genome shotgun (WGS) entry which is preliminary data.</text>
</comment>
<dbReference type="PRINTS" id="PR00411">
    <property type="entry name" value="PNDRDTASEI"/>
</dbReference>